<dbReference type="RefSeq" id="WP_184131844.1">
    <property type="nucleotide sequence ID" value="NZ_JACHKT010000006.1"/>
</dbReference>
<keyword evidence="2 5" id="KW-0238">DNA-binding</keyword>
<comment type="caution">
    <text evidence="5">The sequence shown here is derived from an EMBL/GenBank/DDBJ whole genome shotgun (WGS) entry which is preliminary data.</text>
</comment>
<evidence type="ECO:0000256" key="1">
    <source>
        <dbReference type="ARBA" id="ARBA00023015"/>
    </source>
</evidence>
<evidence type="ECO:0000313" key="5">
    <source>
        <dbReference type="EMBL" id="MBB6002581.1"/>
    </source>
</evidence>
<sequence length="305" mass="35230">MKNSAKPTIINSVSELHKLIGLPKPHHPLVSLINLDTVPNTDSSTTHHLILNFYSVSLKKNVKGKLKYGQHYYDFDEGVLATMSPGQLLSTRGQDNYEVSGWWLVFHPDFIRPYPLGRLIKEYGFFSYEVKEALHLSDKEEKMLEMILQNIELESQNSIDQFSQDVMVSYLDLLLNYTNRFYNRQFLTRKNASNDLLVKFDTLLNEYFTDKITDLGLPSVHYISQELNVSAHYLSDLLRSLTGQSTQQHIHEKLIEKAKEKLATNSLSVSEIAFQLGFEHSQSFSKLFKTKVEMSPLEFRARFNN</sequence>
<protein>
    <submittedName>
        <fullName evidence="5">AraC-like DNA-binding protein</fullName>
    </submittedName>
</protein>
<dbReference type="GO" id="GO:0043565">
    <property type="term" value="F:sequence-specific DNA binding"/>
    <property type="evidence" value="ECO:0007669"/>
    <property type="project" value="InterPro"/>
</dbReference>
<evidence type="ECO:0000259" key="4">
    <source>
        <dbReference type="PROSITE" id="PS01124"/>
    </source>
</evidence>
<evidence type="ECO:0000313" key="6">
    <source>
        <dbReference type="Proteomes" id="UP000524404"/>
    </source>
</evidence>
<dbReference type="PROSITE" id="PS01124">
    <property type="entry name" value="HTH_ARAC_FAMILY_2"/>
    <property type="match status" value="1"/>
</dbReference>
<dbReference type="PRINTS" id="PR00032">
    <property type="entry name" value="HTHARAC"/>
</dbReference>
<dbReference type="InterPro" id="IPR009057">
    <property type="entry name" value="Homeodomain-like_sf"/>
</dbReference>
<reference evidence="5 6" key="1">
    <citation type="submission" date="2020-08" db="EMBL/GenBank/DDBJ databases">
        <title>Functional genomics of gut bacteria from endangered species of beetles.</title>
        <authorList>
            <person name="Carlos-Shanley C."/>
        </authorList>
    </citation>
    <scope>NUCLEOTIDE SEQUENCE [LARGE SCALE GENOMIC DNA]</scope>
    <source>
        <strain evidence="5 6">S00070</strain>
    </source>
</reference>
<dbReference type="InterPro" id="IPR020449">
    <property type="entry name" value="Tscrpt_reg_AraC-type_HTH"/>
</dbReference>
<name>A0A841ET08_9BACT</name>
<dbReference type="EMBL" id="JACHKT010000006">
    <property type="protein sequence ID" value="MBB6002581.1"/>
    <property type="molecule type" value="Genomic_DNA"/>
</dbReference>
<feature type="domain" description="HTH araC/xylS-type" evidence="4">
    <location>
        <begin position="202"/>
        <end position="302"/>
    </location>
</feature>
<dbReference type="GO" id="GO:0003700">
    <property type="term" value="F:DNA-binding transcription factor activity"/>
    <property type="evidence" value="ECO:0007669"/>
    <property type="project" value="InterPro"/>
</dbReference>
<keyword evidence="1" id="KW-0805">Transcription regulation</keyword>
<accession>A0A841ET08</accession>
<dbReference type="PANTHER" id="PTHR43280">
    <property type="entry name" value="ARAC-FAMILY TRANSCRIPTIONAL REGULATOR"/>
    <property type="match status" value="1"/>
</dbReference>
<dbReference type="AlphaFoldDB" id="A0A841ET08"/>
<dbReference type="PANTHER" id="PTHR43280:SF32">
    <property type="entry name" value="TRANSCRIPTIONAL REGULATORY PROTEIN"/>
    <property type="match status" value="1"/>
</dbReference>
<keyword evidence="3" id="KW-0804">Transcription</keyword>
<keyword evidence="6" id="KW-1185">Reference proteome</keyword>
<organism evidence="5 6">
    <name type="scientific">Arcicella rosea</name>
    <dbReference type="NCBI Taxonomy" id="502909"/>
    <lineage>
        <taxon>Bacteria</taxon>
        <taxon>Pseudomonadati</taxon>
        <taxon>Bacteroidota</taxon>
        <taxon>Cytophagia</taxon>
        <taxon>Cytophagales</taxon>
        <taxon>Flectobacillaceae</taxon>
        <taxon>Arcicella</taxon>
    </lineage>
</organism>
<dbReference type="SUPFAM" id="SSF46689">
    <property type="entry name" value="Homeodomain-like"/>
    <property type="match status" value="1"/>
</dbReference>
<dbReference type="Gene3D" id="1.10.10.60">
    <property type="entry name" value="Homeodomain-like"/>
    <property type="match status" value="1"/>
</dbReference>
<dbReference type="Proteomes" id="UP000524404">
    <property type="component" value="Unassembled WGS sequence"/>
</dbReference>
<proteinExistence type="predicted"/>
<evidence type="ECO:0000256" key="3">
    <source>
        <dbReference type="ARBA" id="ARBA00023163"/>
    </source>
</evidence>
<gene>
    <name evidence="5" type="ORF">HNP25_001233</name>
</gene>
<dbReference type="InterPro" id="IPR018060">
    <property type="entry name" value="HTH_AraC"/>
</dbReference>
<dbReference type="Pfam" id="PF12833">
    <property type="entry name" value="HTH_18"/>
    <property type="match status" value="1"/>
</dbReference>
<evidence type="ECO:0000256" key="2">
    <source>
        <dbReference type="ARBA" id="ARBA00023125"/>
    </source>
</evidence>
<dbReference type="SMART" id="SM00342">
    <property type="entry name" value="HTH_ARAC"/>
    <property type="match status" value="1"/>
</dbReference>